<proteinExistence type="predicted"/>
<dbReference type="InterPro" id="IPR013783">
    <property type="entry name" value="Ig-like_fold"/>
</dbReference>
<evidence type="ECO:0000313" key="1">
    <source>
        <dbReference type="EMBL" id="SCZ76345.1"/>
    </source>
</evidence>
<keyword evidence="2" id="KW-1185">Reference proteome</keyword>
<dbReference type="CDD" id="cd00146">
    <property type="entry name" value="PKD"/>
    <property type="match status" value="1"/>
</dbReference>
<dbReference type="Gene3D" id="2.60.40.10">
    <property type="entry name" value="Immunoglobulins"/>
    <property type="match status" value="1"/>
</dbReference>
<sequence length="157" mass="17050">MPPVAHAGDDQTVDEGDLVTLSGTFEDPNPEDTHTFLWHLESASNGQAVPDSETETLNFVPVDNGTYTFTFTVTDNYGAWDSDEVVITSENVAPEVSIDRLFDETDMDIGIDVPVALVNLEVNLTASFTDAGTADTHFAKLEWGDSTFDSSFSSFTD</sequence>
<accession>A0A1G5RQH0</accession>
<organism evidence="1 2">
    <name type="scientific">Acidaminobacter hydrogenoformans DSM 2784</name>
    <dbReference type="NCBI Taxonomy" id="1120920"/>
    <lineage>
        <taxon>Bacteria</taxon>
        <taxon>Bacillati</taxon>
        <taxon>Bacillota</taxon>
        <taxon>Clostridia</taxon>
        <taxon>Peptostreptococcales</taxon>
        <taxon>Acidaminobacteraceae</taxon>
        <taxon>Acidaminobacter</taxon>
    </lineage>
</organism>
<dbReference type="EMBL" id="FMWL01000001">
    <property type="protein sequence ID" value="SCZ76345.1"/>
    <property type="molecule type" value="Genomic_DNA"/>
</dbReference>
<dbReference type="InterPro" id="IPR035986">
    <property type="entry name" value="PKD_dom_sf"/>
</dbReference>
<dbReference type="Pfam" id="PF22352">
    <property type="entry name" value="K319L-like_PKD"/>
    <property type="match status" value="1"/>
</dbReference>
<dbReference type="SUPFAM" id="SSF49299">
    <property type="entry name" value="PKD domain"/>
    <property type="match status" value="1"/>
</dbReference>
<dbReference type="STRING" id="1120920.SAMN03080599_00190"/>
<dbReference type="Proteomes" id="UP000199208">
    <property type="component" value="Unassembled WGS sequence"/>
</dbReference>
<reference evidence="1 2" key="1">
    <citation type="submission" date="2016-10" db="EMBL/GenBank/DDBJ databases">
        <authorList>
            <person name="de Groot N.N."/>
        </authorList>
    </citation>
    <scope>NUCLEOTIDE SEQUENCE [LARGE SCALE GENOMIC DNA]</scope>
    <source>
        <strain evidence="1 2">DSM 2784</strain>
    </source>
</reference>
<protein>
    <recommendedName>
        <fullName evidence="3">PKD domain-containing protein</fullName>
    </recommendedName>
</protein>
<gene>
    <name evidence="1" type="ORF">SAMN03080599_00190</name>
</gene>
<dbReference type="AlphaFoldDB" id="A0A1G5RQH0"/>
<evidence type="ECO:0000313" key="2">
    <source>
        <dbReference type="Proteomes" id="UP000199208"/>
    </source>
</evidence>
<evidence type="ECO:0008006" key="3">
    <source>
        <dbReference type="Google" id="ProtNLM"/>
    </source>
</evidence>
<name>A0A1G5RQH0_9FIRM</name>